<keyword evidence="7" id="KW-0472">Membrane</keyword>
<dbReference type="GO" id="GO:0099621">
    <property type="term" value="F:undecaprenyl-phosphate 4-deoxy-4-formamido-L-arabinose transferase activity"/>
    <property type="evidence" value="ECO:0007669"/>
    <property type="project" value="TreeGrafter"/>
</dbReference>
<evidence type="ECO:0000256" key="3">
    <source>
        <dbReference type="ARBA" id="ARBA00022679"/>
    </source>
</evidence>
<evidence type="ECO:0000256" key="6">
    <source>
        <dbReference type="ARBA" id="ARBA00022989"/>
    </source>
</evidence>
<keyword evidence="3 9" id="KW-0808">Transferase</keyword>
<dbReference type="InterPro" id="IPR050256">
    <property type="entry name" value="Glycosyltransferase_2"/>
</dbReference>
<dbReference type="Gene3D" id="3.90.550.10">
    <property type="entry name" value="Spore Coat Polysaccharide Biosynthesis Protein SpsA, Chain A"/>
    <property type="match status" value="1"/>
</dbReference>
<gene>
    <name evidence="9" type="ORF">DRJ00_07730</name>
</gene>
<evidence type="ECO:0000256" key="7">
    <source>
        <dbReference type="ARBA" id="ARBA00023136"/>
    </source>
</evidence>
<dbReference type="InterPro" id="IPR029044">
    <property type="entry name" value="Nucleotide-diphossugar_trans"/>
</dbReference>
<comment type="caution">
    <text evidence="9">The sequence shown here is derived from an EMBL/GenBank/DDBJ whole genome shotgun (WGS) entry which is preliminary data.</text>
</comment>
<dbReference type="AlphaFoldDB" id="A0A497E1X8"/>
<dbReference type="GO" id="GO:0005886">
    <property type="term" value="C:plasma membrane"/>
    <property type="evidence" value="ECO:0007669"/>
    <property type="project" value="TreeGrafter"/>
</dbReference>
<evidence type="ECO:0000256" key="5">
    <source>
        <dbReference type="ARBA" id="ARBA00022985"/>
    </source>
</evidence>
<feature type="domain" description="Glycosyltransferase 2-like" evidence="8">
    <location>
        <begin position="6"/>
        <end position="166"/>
    </location>
</feature>
<dbReference type="SUPFAM" id="SSF53448">
    <property type="entry name" value="Nucleotide-diphospho-sugar transferases"/>
    <property type="match status" value="1"/>
</dbReference>
<evidence type="ECO:0000259" key="8">
    <source>
        <dbReference type="Pfam" id="PF00535"/>
    </source>
</evidence>
<dbReference type="PANTHER" id="PTHR48090">
    <property type="entry name" value="UNDECAPRENYL-PHOSPHATE 4-DEOXY-4-FORMAMIDO-L-ARABINOSE TRANSFERASE-RELATED"/>
    <property type="match status" value="1"/>
</dbReference>
<dbReference type="Pfam" id="PF00535">
    <property type="entry name" value="Glycos_transf_2"/>
    <property type="match status" value="1"/>
</dbReference>
<dbReference type="GO" id="GO:0009103">
    <property type="term" value="P:lipopolysaccharide biosynthetic process"/>
    <property type="evidence" value="ECO:0007669"/>
    <property type="project" value="UniProtKB-KW"/>
</dbReference>
<evidence type="ECO:0000256" key="1">
    <source>
        <dbReference type="ARBA" id="ARBA00022475"/>
    </source>
</evidence>
<keyword evidence="6" id="KW-1133">Transmembrane helix</keyword>
<dbReference type="InterPro" id="IPR001173">
    <property type="entry name" value="Glyco_trans_2-like"/>
</dbReference>
<keyword evidence="5" id="KW-0448">Lipopolysaccharide biosynthesis</keyword>
<evidence type="ECO:0000313" key="10">
    <source>
        <dbReference type="Proteomes" id="UP000279422"/>
    </source>
</evidence>
<keyword evidence="4" id="KW-0812">Transmembrane</keyword>
<dbReference type="EMBL" id="QMPZ01000150">
    <property type="protein sequence ID" value="RLE07670.1"/>
    <property type="molecule type" value="Genomic_DNA"/>
</dbReference>
<evidence type="ECO:0000256" key="2">
    <source>
        <dbReference type="ARBA" id="ARBA00022676"/>
    </source>
</evidence>
<dbReference type="PANTHER" id="PTHR48090:SF3">
    <property type="entry name" value="UNDECAPRENYL-PHOSPHATE 4-DEOXY-4-FORMAMIDO-L-ARABINOSE TRANSFERASE"/>
    <property type="match status" value="1"/>
</dbReference>
<dbReference type="CDD" id="cd04179">
    <property type="entry name" value="DPM_DPG-synthase_like"/>
    <property type="match status" value="1"/>
</dbReference>
<reference evidence="9 10" key="1">
    <citation type="submission" date="2018-06" db="EMBL/GenBank/DDBJ databases">
        <title>Extensive metabolic versatility and redundancy in microbially diverse, dynamic hydrothermal sediments.</title>
        <authorList>
            <person name="Dombrowski N."/>
            <person name="Teske A."/>
            <person name="Baker B.J."/>
        </authorList>
    </citation>
    <scope>NUCLEOTIDE SEQUENCE [LARGE SCALE GENOMIC DNA]</scope>
    <source>
        <strain evidence="9">B47_G16</strain>
    </source>
</reference>
<dbReference type="Proteomes" id="UP000279422">
    <property type="component" value="Unassembled WGS sequence"/>
</dbReference>
<protein>
    <submittedName>
        <fullName evidence="9">Glycosyltransferase family 2 protein</fullName>
    </submittedName>
</protein>
<organism evidence="9 10">
    <name type="scientific">Aerophobetes bacterium</name>
    <dbReference type="NCBI Taxonomy" id="2030807"/>
    <lineage>
        <taxon>Bacteria</taxon>
        <taxon>Candidatus Aerophobota</taxon>
    </lineage>
</organism>
<keyword evidence="1" id="KW-1003">Cell membrane</keyword>
<evidence type="ECO:0000256" key="4">
    <source>
        <dbReference type="ARBA" id="ARBA00022692"/>
    </source>
</evidence>
<sequence length="229" mass="26036">MKKSISVVFPAFNEEENIEPVVSSALRFLPTVTDEYEIIIVDDGSKDRTGKIADELARKYAQILVIHHPSNKGYGAALRSGFKAAKHDLIFFTDADGQFDIKEISKLIFLIKDADIVCGYRTERADPFFRRFNAGLYNLAIRLLFGLNLVDIDCAFKLFKREVIQRLNLESTGALINAELLILAQKRGYIIKQVGVSHYPRKKGKQTGNKIGFILRVFVELIKLWKKLK</sequence>
<accession>A0A497E1X8</accession>
<name>A0A497E1X8_UNCAE</name>
<evidence type="ECO:0000313" key="9">
    <source>
        <dbReference type="EMBL" id="RLE07670.1"/>
    </source>
</evidence>
<proteinExistence type="predicted"/>
<keyword evidence="2" id="KW-0328">Glycosyltransferase</keyword>